<dbReference type="Proteomes" id="UP000694559">
    <property type="component" value="Unplaced"/>
</dbReference>
<reference evidence="1" key="1">
    <citation type="submission" date="2025-08" db="UniProtKB">
        <authorList>
            <consortium name="Ensembl"/>
        </authorList>
    </citation>
    <scope>IDENTIFICATION</scope>
</reference>
<proteinExistence type="predicted"/>
<dbReference type="OrthoDB" id="9909359at2759"/>
<protein>
    <submittedName>
        <fullName evidence="1">Uncharacterized protein</fullName>
    </submittedName>
</protein>
<organism evidence="1 2">
    <name type="scientific">Naja naja</name>
    <name type="common">Indian cobra</name>
    <dbReference type="NCBI Taxonomy" id="35670"/>
    <lineage>
        <taxon>Eukaryota</taxon>
        <taxon>Metazoa</taxon>
        <taxon>Chordata</taxon>
        <taxon>Craniata</taxon>
        <taxon>Vertebrata</taxon>
        <taxon>Euteleostomi</taxon>
        <taxon>Lepidosauria</taxon>
        <taxon>Squamata</taxon>
        <taxon>Bifurcata</taxon>
        <taxon>Unidentata</taxon>
        <taxon>Episquamata</taxon>
        <taxon>Toxicofera</taxon>
        <taxon>Serpentes</taxon>
        <taxon>Colubroidea</taxon>
        <taxon>Elapidae</taxon>
        <taxon>Elapinae</taxon>
        <taxon>Naja</taxon>
    </lineage>
</organism>
<evidence type="ECO:0000313" key="2">
    <source>
        <dbReference type="Proteomes" id="UP000694559"/>
    </source>
</evidence>
<name>A0A8C6XCF0_NAJNA</name>
<sequence length="86" mass="10259">PVYKIKLSHKLNLIQKDTNRVVSYHLFILVLHVLNRDIRQDDKITGMKIKKETYKLRTFVDNLLLYLQDHQNILQHLMKNDFGSLA</sequence>
<reference evidence="1" key="2">
    <citation type="submission" date="2025-09" db="UniProtKB">
        <authorList>
            <consortium name="Ensembl"/>
        </authorList>
    </citation>
    <scope>IDENTIFICATION</scope>
</reference>
<accession>A0A8C6XCF0</accession>
<evidence type="ECO:0000313" key="1">
    <source>
        <dbReference type="Ensembl" id="ENSNNAP00000012192.1"/>
    </source>
</evidence>
<keyword evidence="2" id="KW-1185">Reference proteome</keyword>
<dbReference type="Ensembl" id="ENSNNAT00000012754.1">
    <property type="protein sequence ID" value="ENSNNAP00000012192.1"/>
    <property type="gene ID" value="ENSNNAG00000008203.1"/>
</dbReference>
<dbReference type="AlphaFoldDB" id="A0A8C6XCF0"/>